<comment type="caution">
    <text evidence="2">The sequence shown here is derived from an EMBL/GenBank/DDBJ whole genome shotgun (WGS) entry which is preliminary data.</text>
</comment>
<keyword evidence="3" id="KW-1185">Reference proteome</keyword>
<protein>
    <submittedName>
        <fullName evidence="2">Uncharacterized protein</fullName>
    </submittedName>
</protein>
<dbReference type="STRING" id="1219065.VPR01S_35_00070"/>
<sequence>MSSNDSYFLALENRGLEKVKVQWLNHKHGRPESKNWYLVRHWIEEQEQKQRNINASVKEVLTLKGFEYSAESNKIQRNMLCVLALTLIVTTVFDLITILQAQT</sequence>
<proteinExistence type="predicted"/>
<keyword evidence="1" id="KW-0472">Membrane</keyword>
<keyword evidence="1" id="KW-0812">Transmembrane</keyword>
<feature type="transmembrane region" description="Helical" evidence="1">
    <location>
        <begin position="80"/>
        <end position="101"/>
    </location>
</feature>
<name>U3BIS1_VIBPR</name>
<accession>U3BIS1</accession>
<dbReference type="AlphaFoldDB" id="U3BIS1"/>
<keyword evidence="1" id="KW-1133">Transmembrane helix</keyword>
<dbReference type="Proteomes" id="UP000016570">
    <property type="component" value="Unassembled WGS sequence"/>
</dbReference>
<dbReference type="RefSeq" id="WP_021707496.1">
    <property type="nucleotide sequence ID" value="NZ_BATJ01000035.1"/>
</dbReference>
<reference evidence="2 3" key="1">
    <citation type="submission" date="2013-09" db="EMBL/GenBank/DDBJ databases">
        <title>Whole genome shotgun sequence of Vibrio proteolyticus NBRC 13287.</title>
        <authorList>
            <person name="Isaki S."/>
            <person name="Hosoyama A."/>
            <person name="Numata M."/>
            <person name="Hashimoto M."/>
            <person name="Hosoyama Y."/>
            <person name="Tsuchikane K."/>
            <person name="Noguchi M."/>
            <person name="Hirakata S."/>
            <person name="Ichikawa N."/>
            <person name="Ohji S."/>
            <person name="Yamazoe A."/>
            <person name="Fujita N."/>
        </authorList>
    </citation>
    <scope>NUCLEOTIDE SEQUENCE [LARGE SCALE GENOMIC DNA]</scope>
    <source>
        <strain evidence="2 3">NBRC 13287</strain>
    </source>
</reference>
<gene>
    <name evidence="2" type="ORF">VPR01S_35_00070</name>
</gene>
<evidence type="ECO:0000313" key="3">
    <source>
        <dbReference type="Proteomes" id="UP000016570"/>
    </source>
</evidence>
<dbReference type="EMBL" id="BATJ01000035">
    <property type="protein sequence ID" value="GAD69534.1"/>
    <property type="molecule type" value="Genomic_DNA"/>
</dbReference>
<evidence type="ECO:0000313" key="2">
    <source>
        <dbReference type="EMBL" id="GAD69534.1"/>
    </source>
</evidence>
<evidence type="ECO:0000256" key="1">
    <source>
        <dbReference type="SAM" id="Phobius"/>
    </source>
</evidence>
<organism evidence="2 3">
    <name type="scientific">Vibrio proteolyticus NBRC 13287</name>
    <dbReference type="NCBI Taxonomy" id="1219065"/>
    <lineage>
        <taxon>Bacteria</taxon>
        <taxon>Pseudomonadati</taxon>
        <taxon>Pseudomonadota</taxon>
        <taxon>Gammaproteobacteria</taxon>
        <taxon>Vibrionales</taxon>
        <taxon>Vibrionaceae</taxon>
        <taxon>Vibrio</taxon>
    </lineage>
</organism>